<dbReference type="Proteomes" id="UP000236752">
    <property type="component" value="Unassembled WGS sequence"/>
</dbReference>
<evidence type="ECO:0000256" key="2">
    <source>
        <dbReference type="ARBA" id="ARBA00006206"/>
    </source>
</evidence>
<comment type="pathway">
    <text evidence="1 5">Carbohydrate metabolism; hexose metabolism.</text>
</comment>
<dbReference type="InterPro" id="IPR008183">
    <property type="entry name" value="Aldose_1/G6P_1-epimerase"/>
</dbReference>
<evidence type="ECO:0000313" key="10">
    <source>
        <dbReference type="Proteomes" id="UP000236752"/>
    </source>
</evidence>
<protein>
    <recommendedName>
        <fullName evidence="5">Aldose 1-epimerase</fullName>
        <ecNumber evidence="5">5.1.3.3</ecNumber>
    </recommendedName>
</protein>
<name>A0A1H5Z079_9RHOB</name>
<dbReference type="InterPro" id="IPR015443">
    <property type="entry name" value="Aldose_1-epimerase"/>
</dbReference>
<gene>
    <name evidence="9" type="ORF">SAMN04488045_2363</name>
</gene>
<dbReference type="RefSeq" id="WP_103910677.1">
    <property type="nucleotide sequence ID" value="NZ_FNUZ01000003.1"/>
</dbReference>
<keyword evidence="10" id="KW-1185">Reference proteome</keyword>
<dbReference type="AlphaFoldDB" id="A0A1H5Z079"/>
<dbReference type="GO" id="GO:0004034">
    <property type="term" value="F:aldose 1-epimerase activity"/>
    <property type="evidence" value="ECO:0007669"/>
    <property type="project" value="UniProtKB-EC"/>
</dbReference>
<feature type="binding site" evidence="7">
    <location>
        <position position="229"/>
    </location>
    <ligand>
        <name>beta-D-galactose</name>
        <dbReference type="ChEBI" id="CHEBI:27667"/>
    </ligand>
</feature>
<keyword evidence="4 5" id="KW-0119">Carbohydrate metabolism</keyword>
<evidence type="ECO:0000313" key="9">
    <source>
        <dbReference type="EMBL" id="SEG29989.1"/>
    </source>
</evidence>
<comment type="similarity">
    <text evidence="2 5">Belongs to the aldose epimerase family.</text>
</comment>
<evidence type="ECO:0000256" key="3">
    <source>
        <dbReference type="ARBA" id="ARBA00023235"/>
    </source>
</evidence>
<dbReference type="SUPFAM" id="SSF74650">
    <property type="entry name" value="Galactose mutarotase-like"/>
    <property type="match status" value="1"/>
</dbReference>
<dbReference type="PANTHER" id="PTHR10091:SF0">
    <property type="entry name" value="GALACTOSE MUTAROTASE"/>
    <property type="match status" value="1"/>
</dbReference>
<dbReference type="InterPro" id="IPR047215">
    <property type="entry name" value="Galactose_mutarotase-like"/>
</dbReference>
<evidence type="ECO:0000256" key="6">
    <source>
        <dbReference type="PIRSR" id="PIRSR005096-1"/>
    </source>
</evidence>
<feature type="binding site" evidence="8">
    <location>
        <begin position="166"/>
        <end position="168"/>
    </location>
    <ligand>
        <name>beta-D-galactose</name>
        <dbReference type="ChEBI" id="CHEBI:27667"/>
    </ligand>
</feature>
<dbReference type="Gene3D" id="2.70.98.10">
    <property type="match status" value="1"/>
</dbReference>
<comment type="catalytic activity">
    <reaction evidence="5">
        <text>alpha-D-glucose = beta-D-glucose</text>
        <dbReference type="Rhea" id="RHEA:10264"/>
        <dbReference type="ChEBI" id="CHEBI:15903"/>
        <dbReference type="ChEBI" id="CHEBI:17925"/>
        <dbReference type="EC" id="5.1.3.3"/>
    </reaction>
</comment>
<dbReference type="EMBL" id="FNUZ01000003">
    <property type="protein sequence ID" value="SEG29989.1"/>
    <property type="molecule type" value="Genomic_DNA"/>
</dbReference>
<feature type="active site" description="Proton donor" evidence="6">
    <location>
        <position position="166"/>
    </location>
</feature>
<dbReference type="PIRSF" id="PIRSF005096">
    <property type="entry name" value="GALM"/>
    <property type="match status" value="1"/>
</dbReference>
<dbReference type="GO" id="GO:0033499">
    <property type="term" value="P:galactose catabolic process via UDP-galactose, Leloir pathway"/>
    <property type="evidence" value="ECO:0007669"/>
    <property type="project" value="TreeGrafter"/>
</dbReference>
<evidence type="ECO:0000256" key="4">
    <source>
        <dbReference type="ARBA" id="ARBA00023277"/>
    </source>
</evidence>
<evidence type="ECO:0000256" key="5">
    <source>
        <dbReference type="PIRNR" id="PIRNR005096"/>
    </source>
</evidence>
<feature type="active site" description="Proton acceptor" evidence="6">
    <location>
        <position position="290"/>
    </location>
</feature>
<dbReference type="Pfam" id="PF01263">
    <property type="entry name" value="Aldose_epim"/>
    <property type="match status" value="1"/>
</dbReference>
<dbReference type="GO" id="GO:0005737">
    <property type="term" value="C:cytoplasm"/>
    <property type="evidence" value="ECO:0007669"/>
    <property type="project" value="TreeGrafter"/>
</dbReference>
<dbReference type="UniPathway" id="UPA00242"/>
<keyword evidence="3 5" id="KW-0413">Isomerase</keyword>
<dbReference type="InterPro" id="IPR014718">
    <property type="entry name" value="GH-type_carb-bd"/>
</dbReference>
<dbReference type="GO" id="GO:0006006">
    <property type="term" value="P:glucose metabolic process"/>
    <property type="evidence" value="ECO:0007669"/>
    <property type="project" value="TreeGrafter"/>
</dbReference>
<accession>A0A1H5Z079</accession>
<evidence type="ECO:0000256" key="1">
    <source>
        <dbReference type="ARBA" id="ARBA00005028"/>
    </source>
</evidence>
<reference evidence="9 10" key="1">
    <citation type="submission" date="2016-10" db="EMBL/GenBank/DDBJ databases">
        <authorList>
            <person name="de Groot N.N."/>
        </authorList>
    </citation>
    <scope>NUCLEOTIDE SEQUENCE [LARGE SCALE GENOMIC DNA]</scope>
    <source>
        <strain evidence="9 10">DSM 26915</strain>
    </source>
</reference>
<organism evidence="9 10">
    <name type="scientific">Thalassococcus halodurans</name>
    <dbReference type="NCBI Taxonomy" id="373675"/>
    <lineage>
        <taxon>Bacteria</taxon>
        <taxon>Pseudomonadati</taxon>
        <taxon>Pseudomonadota</taxon>
        <taxon>Alphaproteobacteria</taxon>
        <taxon>Rhodobacterales</taxon>
        <taxon>Roseobacteraceae</taxon>
        <taxon>Thalassococcus</taxon>
    </lineage>
</organism>
<dbReference type="CDD" id="cd09019">
    <property type="entry name" value="galactose_mutarotase_like"/>
    <property type="match status" value="1"/>
</dbReference>
<dbReference type="InterPro" id="IPR011013">
    <property type="entry name" value="Gal_mutarotase_sf_dom"/>
</dbReference>
<feature type="binding site" evidence="8">
    <location>
        <begin position="70"/>
        <end position="71"/>
    </location>
    <ligand>
        <name>beta-D-galactose</name>
        <dbReference type="ChEBI" id="CHEBI:27667"/>
    </ligand>
</feature>
<sequence>MTSAVSEIRSHTLSDGDVSVTILSMGAATQDWRVPDGTGRRVPVVLGYSDPAAYATQGGFLGVIVGRVANRIAGSSFTLDGVTHHVTPNEGPNQLHGGPKGWWAKNWTLEADGDRAVQLTLSSPDGDMGFPGSVQAQITISLDGHRLTYDMSATCERPTPINLANHNYYNLMGNGPIWDHQMKVNADRFTPTGGDLLPTGDIAPVEGTKYDYRQMRRIADADPARSVSDINFALNGERDEAVSVLAQNGLQLRMWTDQPGLQFYTGQGITAGAKPLDGQTHAPCHGIALEPQGFPDAVNQPNFPSVICTPEKPYKQVTTAEIAPRMK</sequence>
<dbReference type="GO" id="GO:0030246">
    <property type="term" value="F:carbohydrate binding"/>
    <property type="evidence" value="ECO:0007669"/>
    <property type="project" value="InterPro"/>
</dbReference>
<dbReference type="PANTHER" id="PTHR10091">
    <property type="entry name" value="ALDOSE-1-EPIMERASE"/>
    <property type="match status" value="1"/>
</dbReference>
<proteinExistence type="inferred from homology"/>
<dbReference type="OrthoDB" id="9779408at2"/>
<dbReference type="EC" id="5.1.3.3" evidence="5"/>
<evidence type="ECO:0000256" key="7">
    <source>
        <dbReference type="PIRSR" id="PIRSR005096-2"/>
    </source>
</evidence>
<evidence type="ECO:0000256" key="8">
    <source>
        <dbReference type="PIRSR" id="PIRSR005096-3"/>
    </source>
</evidence>